<dbReference type="EMBL" id="CP142149">
    <property type="protein sequence ID" value="WSE31285.1"/>
    <property type="molecule type" value="Genomic_DNA"/>
</dbReference>
<dbReference type="InterPro" id="IPR050471">
    <property type="entry name" value="AB_hydrolase"/>
</dbReference>
<dbReference type="PANTHER" id="PTHR43433:SF5">
    <property type="entry name" value="AB HYDROLASE-1 DOMAIN-CONTAINING PROTEIN"/>
    <property type="match status" value="1"/>
</dbReference>
<evidence type="ECO:0000313" key="2">
    <source>
        <dbReference type="EMBL" id="WSE31285.1"/>
    </source>
</evidence>
<name>A0ABZ1ICY6_9PSEU</name>
<dbReference type="RefSeq" id="WP_326834091.1">
    <property type="nucleotide sequence ID" value="NZ_CP142149.1"/>
</dbReference>
<reference evidence="2 3" key="1">
    <citation type="journal article" date="2015" name="Int. J. Syst. Evol. Microbiol.">
        <title>Amycolatopsis rhabdoformis sp. nov., an actinomycete isolated from a tropical forest soil.</title>
        <authorList>
            <person name="Souza W.R."/>
            <person name="Silva R.E."/>
            <person name="Goodfellow M."/>
            <person name="Busarakam K."/>
            <person name="Figueiro F.S."/>
            <person name="Ferreira D."/>
            <person name="Rodrigues-Filho E."/>
            <person name="Moraes L.A.B."/>
            <person name="Zucchi T.D."/>
        </authorList>
    </citation>
    <scope>NUCLEOTIDE SEQUENCE [LARGE SCALE GENOMIC DNA]</scope>
    <source>
        <strain evidence="2 3">NCIMB 14900</strain>
    </source>
</reference>
<gene>
    <name evidence="2" type="ORF">VSH64_04055</name>
</gene>
<proteinExistence type="predicted"/>
<dbReference type="PANTHER" id="PTHR43433">
    <property type="entry name" value="HYDROLASE, ALPHA/BETA FOLD FAMILY PROTEIN"/>
    <property type="match status" value="1"/>
</dbReference>
<keyword evidence="2" id="KW-0378">Hydrolase</keyword>
<protein>
    <submittedName>
        <fullName evidence="2">Alpha/beta hydrolase</fullName>
    </submittedName>
</protein>
<keyword evidence="3" id="KW-1185">Reference proteome</keyword>
<accession>A0ABZ1ICY6</accession>
<dbReference type="Pfam" id="PF00561">
    <property type="entry name" value="Abhydrolase_1"/>
    <property type="match status" value="1"/>
</dbReference>
<dbReference type="InterPro" id="IPR029058">
    <property type="entry name" value="AB_hydrolase_fold"/>
</dbReference>
<feature type="domain" description="AB hydrolase-1" evidence="1">
    <location>
        <begin position="15"/>
        <end position="247"/>
    </location>
</feature>
<organism evidence="2 3">
    <name type="scientific">Amycolatopsis rhabdoformis</name>
    <dbReference type="NCBI Taxonomy" id="1448059"/>
    <lineage>
        <taxon>Bacteria</taxon>
        <taxon>Bacillati</taxon>
        <taxon>Actinomycetota</taxon>
        <taxon>Actinomycetes</taxon>
        <taxon>Pseudonocardiales</taxon>
        <taxon>Pseudonocardiaceae</taxon>
        <taxon>Amycolatopsis</taxon>
    </lineage>
</organism>
<sequence length="270" mass="28125">MHLEHDVLGPASGDPLVIVQGLGDQLTKWADGFPRALIERGFRVVRFDNRDAGLSARAEAEYALEDLAADTVTVLDRVGVERAHLVGASMGGMVAQLVAARHPDRVSSLTSIMSSTGNPELSPPGEAALAALLATAPDPAADEAAYLAHTLGVARVLGSPGYPDDDRSLRANLLAAVRRAHHPAGTARQLAAVLSDGDRRARLAGVITPTLVVHGLDDPLFAVDHAHDTVAAIRGARLLTLPGVGHHLPAALYGTVADAVAELRTGAPRR</sequence>
<dbReference type="InterPro" id="IPR000073">
    <property type="entry name" value="AB_hydrolase_1"/>
</dbReference>
<evidence type="ECO:0000259" key="1">
    <source>
        <dbReference type="Pfam" id="PF00561"/>
    </source>
</evidence>
<dbReference type="GO" id="GO:0016787">
    <property type="term" value="F:hydrolase activity"/>
    <property type="evidence" value="ECO:0007669"/>
    <property type="project" value="UniProtKB-KW"/>
</dbReference>
<dbReference type="Proteomes" id="UP001330812">
    <property type="component" value="Chromosome"/>
</dbReference>
<dbReference type="SUPFAM" id="SSF53474">
    <property type="entry name" value="alpha/beta-Hydrolases"/>
    <property type="match status" value="1"/>
</dbReference>
<dbReference type="Gene3D" id="3.40.50.1820">
    <property type="entry name" value="alpha/beta hydrolase"/>
    <property type="match status" value="1"/>
</dbReference>
<evidence type="ECO:0000313" key="3">
    <source>
        <dbReference type="Proteomes" id="UP001330812"/>
    </source>
</evidence>
<dbReference type="PRINTS" id="PR00111">
    <property type="entry name" value="ABHYDROLASE"/>
</dbReference>